<sequence>MTNSITPIQNEIAELEKRLVKMDFKLETAKKARDEYVNFLQQKYPNWKPPEMQIYKQQSVLNQYQRSILDNLATNKYHWDIGRQVTASNKELELSNLEPNDPIPTGLALESDLIRIKKRLSEIAEDLKNLREHRLHLSSTDYYLSLGSSKGQQMPWKEADKSNVDLLKSFHNLRTQINQIDPCILSDTPRASAEDYERMRMEYLQKYANIAGGGGGKSDNQDEQNFEQSLTDKRKNSNLSSIGQQKGFSDLYEIQRTGKKVALGETSDLCQILDAQKGGRESSSQEMVAAKSRPIEAESISQTSHQPKTTDDDDGFNFLAKILGSSAAAAAADVSATNKKPIFSSEFNNDGMLKMVDVNDDDSDSDFFA</sequence>
<feature type="region of interest" description="Disordered" evidence="1">
    <location>
        <begin position="276"/>
        <end position="311"/>
    </location>
</feature>
<keyword evidence="2" id="KW-1185">Reference proteome</keyword>
<reference evidence="3" key="1">
    <citation type="submission" date="2016-04" db="UniProtKB">
        <authorList>
            <consortium name="WormBaseParasite"/>
        </authorList>
    </citation>
    <scope>IDENTIFICATION</scope>
</reference>
<proteinExistence type="predicted"/>
<name>A0A0R3S018_9BILA</name>
<evidence type="ECO:0000256" key="1">
    <source>
        <dbReference type="SAM" id="MobiDB-lite"/>
    </source>
</evidence>
<organism evidence="2 3">
    <name type="scientific">Elaeophora elaphi</name>
    <dbReference type="NCBI Taxonomy" id="1147741"/>
    <lineage>
        <taxon>Eukaryota</taxon>
        <taxon>Metazoa</taxon>
        <taxon>Ecdysozoa</taxon>
        <taxon>Nematoda</taxon>
        <taxon>Chromadorea</taxon>
        <taxon>Rhabditida</taxon>
        <taxon>Spirurina</taxon>
        <taxon>Spiruromorpha</taxon>
        <taxon>Filarioidea</taxon>
        <taxon>Onchocercidae</taxon>
        <taxon>Elaeophora</taxon>
    </lineage>
</organism>
<dbReference type="WBParaSite" id="EEL_0000795301-mRNA-1">
    <property type="protein sequence ID" value="EEL_0000795301-mRNA-1"/>
    <property type="gene ID" value="EEL_0000795301"/>
</dbReference>
<evidence type="ECO:0000313" key="3">
    <source>
        <dbReference type="WBParaSite" id="EEL_0000795301-mRNA-1"/>
    </source>
</evidence>
<accession>A0A0R3S018</accession>
<feature type="region of interest" description="Disordered" evidence="1">
    <location>
        <begin position="212"/>
        <end position="242"/>
    </location>
</feature>
<dbReference type="Proteomes" id="UP000050640">
    <property type="component" value="Unplaced"/>
</dbReference>
<protein>
    <submittedName>
        <fullName evidence="3">Uncharacterized protein</fullName>
    </submittedName>
</protein>
<evidence type="ECO:0000313" key="2">
    <source>
        <dbReference type="Proteomes" id="UP000050640"/>
    </source>
</evidence>
<dbReference type="AlphaFoldDB" id="A0A0R3S018"/>